<keyword evidence="2" id="KW-1185">Reference proteome</keyword>
<evidence type="ECO:0000313" key="2">
    <source>
        <dbReference type="Proteomes" id="UP001257739"/>
    </source>
</evidence>
<dbReference type="InterPro" id="IPR013325">
    <property type="entry name" value="RNA_pol_sigma_r2"/>
</dbReference>
<organism evidence="1 2">
    <name type="scientific">Aeromicrobium panaciterrae</name>
    <dbReference type="NCBI Taxonomy" id="363861"/>
    <lineage>
        <taxon>Bacteria</taxon>
        <taxon>Bacillati</taxon>
        <taxon>Actinomycetota</taxon>
        <taxon>Actinomycetes</taxon>
        <taxon>Propionibacteriales</taxon>
        <taxon>Nocardioidaceae</taxon>
        <taxon>Aeromicrobium</taxon>
    </lineage>
</organism>
<dbReference type="SUPFAM" id="SSF88946">
    <property type="entry name" value="Sigma2 domain of RNA polymerase sigma factors"/>
    <property type="match status" value="1"/>
</dbReference>
<dbReference type="InterPro" id="IPR036388">
    <property type="entry name" value="WH-like_DNA-bd_sf"/>
</dbReference>
<dbReference type="Proteomes" id="UP001257739">
    <property type="component" value="Unassembled WGS sequence"/>
</dbReference>
<dbReference type="RefSeq" id="WP_309969491.1">
    <property type="nucleotide sequence ID" value="NZ_JAVDWH010000001.1"/>
</dbReference>
<dbReference type="InterPro" id="IPR013324">
    <property type="entry name" value="RNA_pol_sigma_r3/r4-like"/>
</dbReference>
<accession>A0ABU1UNU6</accession>
<evidence type="ECO:0000313" key="1">
    <source>
        <dbReference type="EMBL" id="MDR7086853.1"/>
    </source>
</evidence>
<comment type="caution">
    <text evidence="1">The sequence shown here is derived from an EMBL/GenBank/DDBJ whole genome shotgun (WGS) entry which is preliminary data.</text>
</comment>
<dbReference type="EMBL" id="JAVDWH010000001">
    <property type="protein sequence ID" value="MDR7086853.1"/>
    <property type="molecule type" value="Genomic_DNA"/>
</dbReference>
<dbReference type="Gene3D" id="1.10.10.10">
    <property type="entry name" value="Winged helix-like DNA-binding domain superfamily/Winged helix DNA-binding domain"/>
    <property type="match status" value="1"/>
</dbReference>
<reference evidence="1 2" key="1">
    <citation type="submission" date="2023-07" db="EMBL/GenBank/DDBJ databases">
        <title>Sorghum-associated microbial communities from plants grown in Nebraska, USA.</title>
        <authorList>
            <person name="Schachtman D."/>
        </authorList>
    </citation>
    <scope>NUCLEOTIDE SEQUENCE [LARGE SCALE GENOMIC DNA]</scope>
    <source>
        <strain evidence="1 2">BE248</strain>
    </source>
</reference>
<dbReference type="Gene3D" id="1.10.1740.10">
    <property type="match status" value="1"/>
</dbReference>
<proteinExistence type="predicted"/>
<dbReference type="SUPFAM" id="SSF88659">
    <property type="entry name" value="Sigma3 and sigma4 domains of RNA polymerase sigma factors"/>
    <property type="match status" value="1"/>
</dbReference>
<sequence>MDEGVDDIVSIAHKLARVEARSWRPEDQKDLAQDALAKYARHFGPHSSPDEPQAWLRVVIRTTAADISRAREQPVLLPPVAEDGDLLLDVLTLKAVGPSYQVVTFEFLSSILDRLDVAEAQMIRWKYIDGRSADWIGRQTGQSSAAARKSVSRALASLRVVVDGDPEIQSDLRTTMSRWYSE</sequence>
<name>A0ABU1UNU6_9ACTN</name>
<gene>
    <name evidence="1" type="ORF">J2X11_001692</name>
</gene>
<protein>
    <submittedName>
        <fullName evidence="1">RNA polymerase sigma factor (Sigma-70 family)</fullName>
    </submittedName>
</protein>